<dbReference type="PANTHER" id="PTHR20923">
    <property type="entry name" value="BAT4 PROTEIN-RELATED"/>
    <property type="match status" value="1"/>
</dbReference>
<dbReference type="GO" id="GO:0003676">
    <property type="term" value="F:nucleic acid binding"/>
    <property type="evidence" value="ECO:0007669"/>
    <property type="project" value="InterPro"/>
</dbReference>
<proteinExistence type="predicted"/>
<gene>
    <name evidence="3" type="primary">Gpank1</name>
    <name evidence="3" type="ORF">HYPCIN_R13596</name>
</gene>
<organism evidence="3 4">
    <name type="scientific">Hypocryptadius cinnamomeus</name>
    <dbReference type="NCBI Taxonomy" id="589841"/>
    <lineage>
        <taxon>Eukaryota</taxon>
        <taxon>Metazoa</taxon>
        <taxon>Chordata</taxon>
        <taxon>Craniata</taxon>
        <taxon>Vertebrata</taxon>
        <taxon>Euteleostomi</taxon>
        <taxon>Archelosauria</taxon>
        <taxon>Archosauria</taxon>
        <taxon>Dinosauria</taxon>
        <taxon>Saurischia</taxon>
        <taxon>Theropoda</taxon>
        <taxon>Coelurosauria</taxon>
        <taxon>Aves</taxon>
        <taxon>Neognathae</taxon>
        <taxon>Neoaves</taxon>
        <taxon>Telluraves</taxon>
        <taxon>Australaves</taxon>
        <taxon>Passeriformes</taxon>
        <taxon>Sylvioidea</taxon>
        <taxon>Zosteropidae</taxon>
        <taxon>Hypocryptadius</taxon>
    </lineage>
</organism>
<feature type="region of interest" description="Disordered" evidence="1">
    <location>
        <begin position="25"/>
        <end position="83"/>
    </location>
</feature>
<feature type="compositionally biased region" description="Basic residues" evidence="1">
    <location>
        <begin position="69"/>
        <end position="78"/>
    </location>
</feature>
<dbReference type="InterPro" id="IPR039146">
    <property type="entry name" value="GPANK1"/>
</dbReference>
<evidence type="ECO:0000313" key="3">
    <source>
        <dbReference type="EMBL" id="NXR88439.1"/>
    </source>
</evidence>
<dbReference type="Proteomes" id="UP000574191">
    <property type="component" value="Unassembled WGS sequence"/>
</dbReference>
<dbReference type="PANTHER" id="PTHR20923:SF1">
    <property type="entry name" value="G PATCH DOMAIN AND ANKYRIN REPEAT-CONTAINING PROTEIN 1"/>
    <property type="match status" value="1"/>
</dbReference>
<evidence type="ECO:0000256" key="1">
    <source>
        <dbReference type="SAM" id="MobiDB-lite"/>
    </source>
</evidence>
<dbReference type="PROSITE" id="PS50174">
    <property type="entry name" value="G_PATCH"/>
    <property type="match status" value="1"/>
</dbReference>
<name>A0A7L2PV94_9PASS</name>
<dbReference type="AlphaFoldDB" id="A0A7L2PV94"/>
<evidence type="ECO:0000313" key="4">
    <source>
        <dbReference type="Proteomes" id="UP000574191"/>
    </source>
</evidence>
<evidence type="ECO:0000259" key="2">
    <source>
        <dbReference type="PROSITE" id="PS50174"/>
    </source>
</evidence>
<reference evidence="3 4" key="1">
    <citation type="submission" date="2019-09" db="EMBL/GenBank/DDBJ databases">
        <title>Bird 10,000 Genomes (B10K) Project - Family phase.</title>
        <authorList>
            <person name="Zhang G."/>
        </authorList>
    </citation>
    <scope>NUCLEOTIDE SEQUENCE [LARGE SCALE GENOMIC DNA]</scope>
    <source>
        <strain evidence="3">B10K-DU-002-83</strain>
    </source>
</reference>
<feature type="domain" description="G-patch" evidence="2">
    <location>
        <begin position="6"/>
        <end position="51"/>
    </location>
</feature>
<feature type="compositionally biased region" description="Basic and acidic residues" evidence="1">
    <location>
        <begin position="38"/>
        <end position="68"/>
    </location>
</feature>
<dbReference type="Pfam" id="PF01585">
    <property type="entry name" value="G-patch"/>
    <property type="match status" value="1"/>
</dbReference>
<sequence>SGSVLGSGPGYRLLLRAGWAGGGLGPEGRGRLLPVPAEPKRDRAGLGWGRNRERNRERNRDQNRERNRERNRHPHRARLGSEEAARGWEIRLREYMERWDPPERP</sequence>
<dbReference type="InterPro" id="IPR000467">
    <property type="entry name" value="G_patch_dom"/>
</dbReference>
<comment type="caution">
    <text evidence="3">The sequence shown here is derived from an EMBL/GenBank/DDBJ whole genome shotgun (WGS) entry which is preliminary data.</text>
</comment>
<dbReference type="SMART" id="SM00443">
    <property type="entry name" value="G_patch"/>
    <property type="match status" value="1"/>
</dbReference>
<feature type="non-terminal residue" evidence="3">
    <location>
        <position position="1"/>
    </location>
</feature>
<feature type="non-terminal residue" evidence="3">
    <location>
        <position position="105"/>
    </location>
</feature>
<dbReference type="EMBL" id="VYZP01024496">
    <property type="protein sequence ID" value="NXR88439.1"/>
    <property type="molecule type" value="Genomic_DNA"/>
</dbReference>
<accession>A0A7L2PV94</accession>
<keyword evidence="4" id="KW-1185">Reference proteome</keyword>
<protein>
    <submittedName>
        <fullName evidence="3">GPAN1 protein</fullName>
    </submittedName>
</protein>
<dbReference type="OrthoDB" id="4735278at2759"/>